<dbReference type="SUPFAM" id="SSF46785">
    <property type="entry name" value="Winged helix' DNA-binding domain"/>
    <property type="match status" value="1"/>
</dbReference>
<keyword evidence="1" id="KW-0808">Transferase</keyword>
<dbReference type="InterPro" id="IPR036388">
    <property type="entry name" value="WH-like_DNA-bd_sf"/>
</dbReference>
<dbReference type="InterPro" id="IPR011009">
    <property type="entry name" value="Kinase-like_dom_sf"/>
</dbReference>
<proteinExistence type="predicted"/>
<gene>
    <name evidence="9" type="ORF">Plil01_001113000</name>
</gene>
<dbReference type="GO" id="GO:0004674">
    <property type="term" value="F:protein serine/threonine kinase activity"/>
    <property type="evidence" value="ECO:0007669"/>
    <property type="project" value="TreeGrafter"/>
</dbReference>
<evidence type="ECO:0000313" key="9">
    <source>
        <dbReference type="EMBL" id="GMF26732.1"/>
    </source>
</evidence>
<feature type="domain" description="DEP" evidence="8">
    <location>
        <begin position="667"/>
        <end position="724"/>
    </location>
</feature>
<dbReference type="PANTHER" id="PTHR44329">
    <property type="entry name" value="SERINE/THREONINE-PROTEIN KINASE TNNI3K-RELATED"/>
    <property type="match status" value="1"/>
</dbReference>
<keyword evidence="6" id="KW-0472">Membrane</keyword>
<dbReference type="OrthoDB" id="10261027at2759"/>
<dbReference type="InterPro" id="IPR036390">
    <property type="entry name" value="WH_DNA-bd_sf"/>
</dbReference>
<dbReference type="Pfam" id="PF07714">
    <property type="entry name" value="PK_Tyr_Ser-Thr"/>
    <property type="match status" value="2"/>
</dbReference>
<dbReference type="Gene3D" id="1.10.510.10">
    <property type="entry name" value="Transferase(Phosphotransferase) domain 1"/>
    <property type="match status" value="1"/>
</dbReference>
<dbReference type="Gene3D" id="3.30.200.20">
    <property type="entry name" value="Phosphorylase Kinase, domain 1"/>
    <property type="match status" value="1"/>
</dbReference>
<evidence type="ECO:0000256" key="1">
    <source>
        <dbReference type="ARBA" id="ARBA00022679"/>
    </source>
</evidence>
<dbReference type="InterPro" id="IPR000719">
    <property type="entry name" value="Prot_kinase_dom"/>
</dbReference>
<keyword evidence="6" id="KW-0812">Transmembrane</keyword>
<organism evidence="9 10">
    <name type="scientific">Phytophthora lilii</name>
    <dbReference type="NCBI Taxonomy" id="2077276"/>
    <lineage>
        <taxon>Eukaryota</taxon>
        <taxon>Sar</taxon>
        <taxon>Stramenopiles</taxon>
        <taxon>Oomycota</taxon>
        <taxon>Peronosporomycetes</taxon>
        <taxon>Peronosporales</taxon>
        <taxon>Peronosporaceae</taxon>
        <taxon>Phytophthora</taxon>
    </lineage>
</organism>
<evidence type="ECO:0000256" key="4">
    <source>
        <dbReference type="ARBA" id="ARBA00022840"/>
    </source>
</evidence>
<sequence length="903" mass="100031">MVSSISDGGVAGEALTSAVTRFLNDAAISPTTAPPGDSQDLSKGAQRMRETLVFILAGFVTIWLLCVGLIWHMRVNRAGALKGDVKAARKVILPAFEPVLFVLSVINGVYIVFLLVTLATGYFDVFLSPLVLETFYSGNQFMFVIVLVLMFQKSLSFPAVQRSVAISLLMSYYTLPYVWVATKFGRPDQQKEFTIGLQFVRALLMLPFVYACVKPPSRATKRIIRELCFVTIVYFLLTFLLMILIMNPKTADASRYVVYAMLTWVAFCPLIVWRVLKADTEYWRGIGQRACALQDLFQRENGLSERVSSEGLHVLIEMNRKCVIDFAYLEVVRQLGLGSTSTVFQGTLKTKTHVAVKAYAPTSCSEDVVAAFSHEAAMCTVLNHPNIVKFYGMCVAPPTICLVFQLCQGNLADTLIDQARRQNAHPARQQLQISVGYMLDAARAVAYLHSFSPPFVHRDIKPNFLVDAECNIQLSDFGESRCVKGKALEPKAKVPVLEDKQYSIKTALDSPLGTTISQIDSPWSTHLEPSSVDYVAPEIIDGKAESFYGEAADVYSLAVTMWDILHPAGEKYPQTNGDNAQIIEFVLRGMRPRLDSTTPPRLRGIIDRSWQRDPGLRPSAKQIVAALEDVQDELSARLVLDLMSDLSGAPSAASGSSARSVDAHHAQSFPGSFIVDRMIDRRFVRYPAEAIRMGNTMMDSSVLHHITHARSFENSATALYYFDLDEAQLSLPSNLELSLTRSSSLSHNESSIPMLSRGSNGANLRTSFSFVRTRSEAPCQCRQLGQRLISVKSRLHRRKQFKAAPEPNVESHILTAALLVEEEPSHLNDYNSLDVISGTAATMAYSQHADEHTAKLLQYAALPPNVKRAMNQIELFVLGQCRTRNTVNGVLTSSKLCLNFTSS</sequence>
<evidence type="ECO:0000256" key="5">
    <source>
        <dbReference type="PROSITE-ProRule" id="PRU10141"/>
    </source>
</evidence>
<evidence type="ECO:0000256" key="6">
    <source>
        <dbReference type="SAM" id="Phobius"/>
    </source>
</evidence>
<reference evidence="9" key="1">
    <citation type="submission" date="2023-04" db="EMBL/GenBank/DDBJ databases">
        <title>Phytophthora lilii NBRC 32176.</title>
        <authorList>
            <person name="Ichikawa N."/>
            <person name="Sato H."/>
            <person name="Tonouchi N."/>
        </authorList>
    </citation>
    <scope>NUCLEOTIDE SEQUENCE</scope>
    <source>
        <strain evidence="9">NBRC 32176</strain>
    </source>
</reference>
<feature type="binding site" evidence="5">
    <location>
        <position position="357"/>
    </location>
    <ligand>
        <name>ATP</name>
        <dbReference type="ChEBI" id="CHEBI:30616"/>
    </ligand>
</feature>
<feature type="transmembrane region" description="Helical" evidence="6">
    <location>
        <begin position="51"/>
        <end position="71"/>
    </location>
</feature>
<keyword evidence="2 5" id="KW-0547">Nucleotide-binding</keyword>
<dbReference type="GO" id="GO:0005524">
    <property type="term" value="F:ATP binding"/>
    <property type="evidence" value="ECO:0007669"/>
    <property type="project" value="UniProtKB-UniRule"/>
</dbReference>
<comment type="caution">
    <text evidence="9">The sequence shown here is derived from an EMBL/GenBank/DDBJ whole genome shotgun (WGS) entry which is preliminary data.</text>
</comment>
<dbReference type="Gene3D" id="1.10.10.10">
    <property type="entry name" value="Winged helix-like DNA-binding domain superfamily/Winged helix DNA-binding domain"/>
    <property type="match status" value="1"/>
</dbReference>
<feature type="domain" description="Protein kinase" evidence="7">
    <location>
        <begin position="329"/>
        <end position="634"/>
    </location>
</feature>
<protein>
    <submittedName>
        <fullName evidence="9">Unnamed protein product</fullName>
    </submittedName>
</protein>
<evidence type="ECO:0000256" key="2">
    <source>
        <dbReference type="ARBA" id="ARBA00022741"/>
    </source>
</evidence>
<dbReference type="InterPro" id="IPR051681">
    <property type="entry name" value="Ser/Thr_Kinases-Pseudokinases"/>
</dbReference>
<dbReference type="EMBL" id="BSXW01000626">
    <property type="protein sequence ID" value="GMF26732.1"/>
    <property type="molecule type" value="Genomic_DNA"/>
</dbReference>
<dbReference type="GO" id="GO:0035556">
    <property type="term" value="P:intracellular signal transduction"/>
    <property type="evidence" value="ECO:0007669"/>
    <property type="project" value="InterPro"/>
</dbReference>
<dbReference type="PROSITE" id="PS50011">
    <property type="entry name" value="PROTEIN_KINASE_DOM"/>
    <property type="match status" value="1"/>
</dbReference>
<feature type="transmembrane region" description="Helical" evidence="6">
    <location>
        <begin position="257"/>
        <end position="276"/>
    </location>
</feature>
<dbReference type="PROSITE" id="PS50186">
    <property type="entry name" value="DEP"/>
    <property type="match status" value="1"/>
</dbReference>
<feature type="transmembrane region" description="Helical" evidence="6">
    <location>
        <begin position="193"/>
        <end position="211"/>
    </location>
</feature>
<keyword evidence="10" id="KW-1185">Reference proteome</keyword>
<dbReference type="InterPro" id="IPR017441">
    <property type="entry name" value="Protein_kinase_ATP_BS"/>
</dbReference>
<dbReference type="InterPro" id="IPR000591">
    <property type="entry name" value="DEP_dom"/>
</dbReference>
<dbReference type="CDD" id="cd04371">
    <property type="entry name" value="DEP"/>
    <property type="match status" value="1"/>
</dbReference>
<keyword evidence="6" id="KW-1133">Transmembrane helix</keyword>
<dbReference type="InterPro" id="IPR001245">
    <property type="entry name" value="Ser-Thr/Tyr_kinase_cat_dom"/>
</dbReference>
<keyword evidence="4 5" id="KW-0067">ATP-binding</keyword>
<evidence type="ECO:0000256" key="3">
    <source>
        <dbReference type="ARBA" id="ARBA00022777"/>
    </source>
</evidence>
<dbReference type="PANTHER" id="PTHR44329:SF288">
    <property type="entry name" value="MITOGEN-ACTIVATED PROTEIN KINASE KINASE KINASE 20"/>
    <property type="match status" value="1"/>
</dbReference>
<feature type="transmembrane region" description="Helical" evidence="6">
    <location>
        <begin position="99"/>
        <end position="123"/>
    </location>
</feature>
<feature type="transmembrane region" description="Helical" evidence="6">
    <location>
        <begin position="135"/>
        <end position="151"/>
    </location>
</feature>
<dbReference type="Pfam" id="PF00610">
    <property type="entry name" value="DEP"/>
    <property type="match status" value="1"/>
</dbReference>
<dbReference type="PROSITE" id="PS00107">
    <property type="entry name" value="PROTEIN_KINASE_ATP"/>
    <property type="match status" value="1"/>
</dbReference>
<feature type="transmembrane region" description="Helical" evidence="6">
    <location>
        <begin position="163"/>
        <end position="181"/>
    </location>
</feature>
<evidence type="ECO:0000313" key="10">
    <source>
        <dbReference type="Proteomes" id="UP001165083"/>
    </source>
</evidence>
<keyword evidence="3" id="KW-0418">Kinase</keyword>
<dbReference type="Proteomes" id="UP001165083">
    <property type="component" value="Unassembled WGS sequence"/>
</dbReference>
<evidence type="ECO:0000259" key="7">
    <source>
        <dbReference type="PROSITE" id="PS50011"/>
    </source>
</evidence>
<name>A0A9W6U729_9STRA</name>
<feature type="transmembrane region" description="Helical" evidence="6">
    <location>
        <begin position="223"/>
        <end position="245"/>
    </location>
</feature>
<dbReference type="SUPFAM" id="SSF56112">
    <property type="entry name" value="Protein kinase-like (PK-like)"/>
    <property type="match status" value="1"/>
</dbReference>
<dbReference type="AlphaFoldDB" id="A0A9W6U729"/>
<accession>A0A9W6U729</accession>
<evidence type="ECO:0000259" key="8">
    <source>
        <dbReference type="PROSITE" id="PS50186"/>
    </source>
</evidence>